<name>A0A1H1KA26_9BURK</name>
<protein>
    <recommendedName>
        <fullName evidence="4">DUF4410 domain-containing protein</fullName>
    </recommendedName>
</protein>
<evidence type="ECO:0000313" key="3">
    <source>
        <dbReference type="Proteomes" id="UP000199365"/>
    </source>
</evidence>
<feature type="chain" id="PRO_5011667686" description="DUF4410 domain-containing protein" evidence="1">
    <location>
        <begin position="33"/>
        <end position="235"/>
    </location>
</feature>
<proteinExistence type="predicted"/>
<dbReference type="Pfam" id="PF14366">
    <property type="entry name" value="DUF4410"/>
    <property type="match status" value="1"/>
</dbReference>
<keyword evidence="3" id="KW-1185">Reference proteome</keyword>
<gene>
    <name evidence="2" type="ORF">SAMN05445850_6765</name>
</gene>
<evidence type="ECO:0000313" key="2">
    <source>
        <dbReference type="EMBL" id="SDR59181.1"/>
    </source>
</evidence>
<dbReference type="EMBL" id="FNKX01000003">
    <property type="protein sequence ID" value="SDR59181.1"/>
    <property type="molecule type" value="Genomic_DNA"/>
</dbReference>
<accession>A0A1H1KA26</accession>
<feature type="signal peptide" evidence="1">
    <location>
        <begin position="1"/>
        <end position="32"/>
    </location>
</feature>
<dbReference type="AlphaFoldDB" id="A0A1H1KA26"/>
<evidence type="ECO:0008006" key="4">
    <source>
        <dbReference type="Google" id="ProtNLM"/>
    </source>
</evidence>
<keyword evidence="1" id="KW-0732">Signal</keyword>
<organism evidence="2 3">
    <name type="scientific">Paraburkholderia tuberum</name>
    <dbReference type="NCBI Taxonomy" id="157910"/>
    <lineage>
        <taxon>Bacteria</taxon>
        <taxon>Pseudomonadati</taxon>
        <taxon>Pseudomonadota</taxon>
        <taxon>Betaproteobacteria</taxon>
        <taxon>Burkholderiales</taxon>
        <taxon>Burkholderiaceae</taxon>
        <taxon>Paraburkholderia</taxon>
    </lineage>
</organism>
<dbReference type="STRING" id="157910.SAMN05445850_6765"/>
<dbReference type="PROSITE" id="PS51257">
    <property type="entry name" value="PROKAR_LIPOPROTEIN"/>
    <property type="match status" value="1"/>
</dbReference>
<sequence length="235" mass="24878">MVLRWVRMICLATYVCASAQGCLAADSSAALAAPVAPPVVYVSDFDLDAANIAPDSGPGHRARGILGNLVPEGPVRQQQDPQARARDMVALMAQSLTDDLKKAGVDARRVTPGEPLPHDGWQVRGVFLSVDEGNRLRRAMVGMGAGQSQFQVAVSCDNLATPELPPLYETVEEGASRDMPGAVIKLNPYVIAAKVVLSGRDEKTAVRKSAEQIADELARRLQTGAREAGSAAPAR</sequence>
<dbReference type="InterPro" id="IPR025522">
    <property type="entry name" value="DUF4410"/>
</dbReference>
<evidence type="ECO:0000256" key="1">
    <source>
        <dbReference type="SAM" id="SignalP"/>
    </source>
</evidence>
<dbReference type="Proteomes" id="UP000199365">
    <property type="component" value="Unassembled WGS sequence"/>
</dbReference>
<reference evidence="3" key="1">
    <citation type="submission" date="2016-10" db="EMBL/GenBank/DDBJ databases">
        <authorList>
            <person name="Varghese N."/>
            <person name="Submissions S."/>
        </authorList>
    </citation>
    <scope>NUCLEOTIDE SEQUENCE [LARGE SCALE GENOMIC DNA]</scope>
    <source>
        <strain evidence="3">DUS833</strain>
    </source>
</reference>